<keyword evidence="1" id="KW-0472">Membrane</keyword>
<accession>A0A7U6GEF4</accession>
<feature type="transmembrane region" description="Helical" evidence="1">
    <location>
        <begin position="43"/>
        <end position="65"/>
    </location>
</feature>
<evidence type="ECO:0000256" key="1">
    <source>
        <dbReference type="SAM" id="Phobius"/>
    </source>
</evidence>
<feature type="transmembrane region" description="Helical" evidence="1">
    <location>
        <begin position="12"/>
        <end position="31"/>
    </location>
</feature>
<evidence type="ECO:0000313" key="2">
    <source>
        <dbReference type="EMBL" id="BAL80866.1"/>
    </source>
</evidence>
<evidence type="ECO:0000313" key="3">
    <source>
        <dbReference type="Proteomes" id="UP000004793"/>
    </source>
</evidence>
<dbReference type="EMBL" id="AP012051">
    <property type="protein sequence ID" value="BAL80866.1"/>
    <property type="molecule type" value="Genomic_DNA"/>
</dbReference>
<protein>
    <submittedName>
        <fullName evidence="2">Uncharacterized protein</fullName>
    </submittedName>
</protein>
<reference evidence="2 3" key="1">
    <citation type="submission" date="2011-01" db="EMBL/GenBank/DDBJ databases">
        <title>Whole genome sequence of Caldisericum exile AZM16c01.</title>
        <authorList>
            <person name="Narita-Yamada S."/>
            <person name="Kawakoshi A."/>
            <person name="Nakamura S."/>
            <person name="Sasagawa M."/>
            <person name="Fukada J."/>
            <person name="Sekine M."/>
            <person name="Kato Y."/>
            <person name="Fukai R."/>
            <person name="Sasaki K."/>
            <person name="Hanamaki A."/>
            <person name="Narita H."/>
            <person name="Konno Y."/>
            <person name="Mori K."/>
            <person name="Yamazaki S."/>
            <person name="Suzuki K."/>
            <person name="Fujita N."/>
        </authorList>
    </citation>
    <scope>NUCLEOTIDE SEQUENCE [LARGE SCALE GENOMIC DNA]</scope>
    <source>
        <strain evidence="3">DSM 21853 / NBRC 104410 / AZM16c01</strain>
    </source>
</reference>
<gene>
    <name evidence="2" type="ordered locus">CSE_07400</name>
</gene>
<organism evidence="2 3">
    <name type="scientific">Caldisericum exile (strain DSM 21853 / NBRC 104410 / AZM16c01)</name>
    <dbReference type="NCBI Taxonomy" id="511051"/>
    <lineage>
        <taxon>Bacteria</taxon>
        <taxon>Pseudomonadati</taxon>
        <taxon>Caldisericota/Cryosericota group</taxon>
        <taxon>Caldisericota</taxon>
        <taxon>Caldisericia</taxon>
        <taxon>Caldisericales</taxon>
        <taxon>Caldisericaceae</taxon>
        <taxon>Caldisericum</taxon>
    </lineage>
</organism>
<feature type="transmembrane region" description="Helical" evidence="1">
    <location>
        <begin position="126"/>
        <end position="145"/>
    </location>
</feature>
<keyword evidence="1" id="KW-1133">Transmembrane helix</keyword>
<dbReference type="KEGG" id="cex:CSE_07400"/>
<feature type="transmembrane region" description="Helical" evidence="1">
    <location>
        <begin position="166"/>
        <end position="185"/>
    </location>
</feature>
<name>A0A7U6GEF4_CALEA</name>
<dbReference type="Proteomes" id="UP000004793">
    <property type="component" value="Chromosome"/>
</dbReference>
<feature type="transmembrane region" description="Helical" evidence="1">
    <location>
        <begin position="72"/>
        <end position="92"/>
    </location>
</feature>
<keyword evidence="3" id="KW-1185">Reference proteome</keyword>
<proteinExistence type="predicted"/>
<dbReference type="AlphaFoldDB" id="A0A7U6GEF4"/>
<dbReference type="RefSeq" id="WP_014453269.1">
    <property type="nucleotide sequence ID" value="NC_017096.1"/>
</dbReference>
<keyword evidence="1" id="KW-0812">Transmembrane</keyword>
<sequence length="187" mass="21869">MDRMPKEYKIAVYILFISLSYFVLFSATLFFRFKVVESTLSKPILMLCAIVFLVYLIPSILLLLRKEISRKFLTAIITLNILVNIIITFLMLNFKSFAAFLMNKYKVNAFTPYLVLGIARLTPEKIIAILLIQIPWLVYLIYLLLHRETKEYLKKKEYPLVNNQRYTLGVIILLFITITIVSIIFGL</sequence>